<dbReference type="Proteomes" id="UP000297280">
    <property type="component" value="Unassembled WGS sequence"/>
</dbReference>
<reference evidence="2 3" key="1">
    <citation type="submission" date="2017-12" db="EMBL/GenBank/DDBJ databases">
        <title>Comparative genomics of Botrytis spp.</title>
        <authorList>
            <person name="Valero-Jimenez C.A."/>
            <person name="Tapia P."/>
            <person name="Veloso J."/>
            <person name="Silva-Moreno E."/>
            <person name="Staats M."/>
            <person name="Valdes J.H."/>
            <person name="Van Kan J.A.L."/>
        </authorList>
    </citation>
    <scope>NUCLEOTIDE SEQUENCE [LARGE SCALE GENOMIC DNA]</scope>
    <source>
        <strain evidence="2 3">MUCL3349</strain>
    </source>
</reference>
<evidence type="ECO:0000313" key="2">
    <source>
        <dbReference type="EMBL" id="TGO91891.1"/>
    </source>
</evidence>
<accession>A0A4Z1L4X0</accession>
<gene>
    <name evidence="2" type="ORF">BPOR_0015g00010</name>
</gene>
<evidence type="ECO:0000259" key="1">
    <source>
        <dbReference type="Pfam" id="PF21530"/>
    </source>
</evidence>
<keyword evidence="3" id="KW-1185">Reference proteome</keyword>
<protein>
    <recommendedName>
        <fullName evidence="1">DNA helicase Pif1-like 2B domain-containing protein</fullName>
    </recommendedName>
</protein>
<feature type="domain" description="DNA helicase Pif1-like 2B" evidence="1">
    <location>
        <begin position="31"/>
        <end position="61"/>
    </location>
</feature>
<dbReference type="EMBL" id="PQXO01000015">
    <property type="protein sequence ID" value="TGO91891.1"/>
    <property type="molecule type" value="Genomic_DNA"/>
</dbReference>
<comment type="caution">
    <text evidence="2">The sequence shown here is derived from an EMBL/GenBank/DDBJ whole genome shotgun (WGS) entry which is preliminary data.</text>
</comment>
<dbReference type="InterPro" id="IPR049163">
    <property type="entry name" value="Pif1-like_2B_dom"/>
</dbReference>
<organism evidence="2 3">
    <name type="scientific">Botrytis porri</name>
    <dbReference type="NCBI Taxonomy" id="87229"/>
    <lineage>
        <taxon>Eukaryota</taxon>
        <taxon>Fungi</taxon>
        <taxon>Dikarya</taxon>
        <taxon>Ascomycota</taxon>
        <taxon>Pezizomycotina</taxon>
        <taxon>Leotiomycetes</taxon>
        <taxon>Helotiales</taxon>
        <taxon>Sclerotiniaceae</taxon>
        <taxon>Botrytis</taxon>
    </lineage>
</organism>
<name>A0A4Z1L4X0_9HELO</name>
<sequence>MSQPVKVMKAVHQGRNAQKATDEEADNLSSDLYLCIGARVMLTANLWTEAGLVNGSMGTVHDIASMSTLNQSFRVVGVV</sequence>
<dbReference type="AlphaFoldDB" id="A0A4Z1L4X0"/>
<proteinExistence type="predicted"/>
<dbReference type="STRING" id="87229.A0A4Z1L4X0"/>
<evidence type="ECO:0000313" key="3">
    <source>
        <dbReference type="Proteomes" id="UP000297280"/>
    </source>
</evidence>
<dbReference type="Pfam" id="PF21530">
    <property type="entry name" value="Pif1_2B_dom"/>
    <property type="match status" value="1"/>
</dbReference>